<dbReference type="RefSeq" id="WP_200821607.1">
    <property type="nucleotide sequence ID" value="NZ_FNVA01000008.1"/>
</dbReference>
<feature type="signal peptide" evidence="2">
    <location>
        <begin position="1"/>
        <end position="26"/>
    </location>
</feature>
<protein>
    <submittedName>
        <fullName evidence="4">Zinc carboxypeptidase</fullName>
    </submittedName>
</protein>
<dbReference type="SUPFAM" id="SSF52317">
    <property type="entry name" value="Class I glutamine amidotransferase-like"/>
    <property type="match status" value="1"/>
</dbReference>
<dbReference type="InterPro" id="IPR000834">
    <property type="entry name" value="Peptidase_M14"/>
</dbReference>
<dbReference type="SUPFAM" id="SSF53187">
    <property type="entry name" value="Zn-dependent exopeptidases"/>
    <property type="match status" value="1"/>
</dbReference>
<organism evidence="4 5">
    <name type="scientific">Bryocella elongata</name>
    <dbReference type="NCBI Taxonomy" id="863522"/>
    <lineage>
        <taxon>Bacteria</taxon>
        <taxon>Pseudomonadati</taxon>
        <taxon>Acidobacteriota</taxon>
        <taxon>Terriglobia</taxon>
        <taxon>Terriglobales</taxon>
        <taxon>Acidobacteriaceae</taxon>
        <taxon>Bryocella</taxon>
    </lineage>
</organism>
<feature type="region of interest" description="Disordered" evidence="1">
    <location>
        <begin position="363"/>
        <end position="387"/>
    </location>
</feature>
<dbReference type="InterPro" id="IPR029062">
    <property type="entry name" value="Class_I_gatase-like"/>
</dbReference>
<gene>
    <name evidence="4" type="ORF">SAMN05421819_4241</name>
</gene>
<keyword evidence="2" id="KW-0732">Signal</keyword>
<reference evidence="4 5" key="1">
    <citation type="submission" date="2016-10" db="EMBL/GenBank/DDBJ databases">
        <authorList>
            <person name="de Groot N.N."/>
        </authorList>
    </citation>
    <scope>NUCLEOTIDE SEQUENCE [LARGE SCALE GENOMIC DNA]</scope>
    <source>
        <strain evidence="4 5">DSM 22489</strain>
    </source>
</reference>
<proteinExistence type="predicted"/>
<evidence type="ECO:0000313" key="4">
    <source>
        <dbReference type="EMBL" id="SEG67583.1"/>
    </source>
</evidence>
<dbReference type="GO" id="GO:0004181">
    <property type="term" value="F:metallocarboxypeptidase activity"/>
    <property type="evidence" value="ECO:0007669"/>
    <property type="project" value="InterPro"/>
</dbReference>
<dbReference type="EMBL" id="FNVA01000008">
    <property type="protein sequence ID" value="SEG67583.1"/>
    <property type="molecule type" value="Genomic_DNA"/>
</dbReference>
<feature type="chain" id="PRO_5009294540" evidence="2">
    <location>
        <begin position="27"/>
        <end position="927"/>
    </location>
</feature>
<dbReference type="GO" id="GO:0006508">
    <property type="term" value="P:proteolysis"/>
    <property type="evidence" value="ECO:0007669"/>
    <property type="project" value="InterPro"/>
</dbReference>
<keyword evidence="5" id="KW-1185">Reference proteome</keyword>
<keyword evidence="4" id="KW-0121">Carboxypeptidase</keyword>
<dbReference type="Proteomes" id="UP000236728">
    <property type="component" value="Unassembled WGS sequence"/>
</dbReference>
<sequence length="927" mass="101403">MRMRSRVLMLAGIAAFGCVAGSLASAQTMDADFAARVKEWTTKPEFSSPLVDHLPQGGAVPSPKDVLGHHIGAPKQLTYYADVLRYYDALAAHSKRIKVERIGKTEEGRDTVVIYIGAEESLKHLEENRKNLARLADPRGVTDAEATALIAKTKPMYTLSGGLHSAELGPPEMLMELAYRLITEDSPLIEKIRSEVVVALIPVADPDGRDRSIDWYYAHNVDVTDYQKMSGAPYWGKYTKHDDNRDINYAGLANQHFLSWFLQWHPQVMHDLHESVPFLYVYSGQAPQNPLWDPIVYGELPMLANWDMSQLTRYGMPGVWNHGYVDAWSPGYVAQMATNHNALMRFYEIFGNAGATTMQRTVSQPPNPAISGGGGGGGGDYSKREWYRPNPPYKQVLWSMRNNTNYAETGVLTSLQFASSFPQVLLQDFYAKSRNAVAAGTKDAPYGYVLPSTQEDPTRVAFVIHILRMQGIEVGRLKAPLKLSDGEYPAGSFVVKTNQPYGPLAKTLLEKQVDPDPDLTTYDDSAWTMALMTHTEIKPTKDIAVQAAAVDVVDTFTPQGKVQDVATAAVYLVPDHGSPNMVTLRYGLKDVAIQIAEKPFKVGNDSYGAGTFLVPVSAASQLKPLAMQLGLDVVGLASAPQMAAHAAALPRVAMYSSWSGTQDVGWVRFTFDQYKVPYDLIFKERVLKGDLAKDYDLILIPNQARSAKQLVTDITSEGKPLAYEKTDKFKFLGDYGSSPDIGGGLGVTGVAEFQHFVEGGGLLVTLGTSSGLPADFGLLPDIDVTAPVGRFYAPGPVVEANILRPENPIFFGYSDKTVPVRYANGPLLRMPKEMDSKYVLMRFPGGDKSILSGLFNGADAIKGRASVVVAPEGKGQVVMFMTNPVWRWQNLGEYRMVFNTLMNMKNLTPGAVAAPDGKAAGAPATDK</sequence>
<dbReference type="Gene3D" id="3.40.630.10">
    <property type="entry name" value="Zn peptidases"/>
    <property type="match status" value="1"/>
</dbReference>
<evidence type="ECO:0000256" key="1">
    <source>
        <dbReference type="SAM" id="MobiDB-lite"/>
    </source>
</evidence>
<evidence type="ECO:0000313" key="5">
    <source>
        <dbReference type="Proteomes" id="UP000236728"/>
    </source>
</evidence>
<evidence type="ECO:0000259" key="3">
    <source>
        <dbReference type="Pfam" id="PF00246"/>
    </source>
</evidence>
<accession>A0A1H6C3V4</accession>
<dbReference type="AlphaFoldDB" id="A0A1H6C3V4"/>
<name>A0A1H6C3V4_9BACT</name>
<dbReference type="GO" id="GO:0008270">
    <property type="term" value="F:zinc ion binding"/>
    <property type="evidence" value="ECO:0007669"/>
    <property type="project" value="InterPro"/>
</dbReference>
<keyword evidence="4" id="KW-0378">Hydrolase</keyword>
<feature type="compositionally biased region" description="Gly residues" evidence="1">
    <location>
        <begin position="371"/>
        <end position="380"/>
    </location>
</feature>
<dbReference type="PROSITE" id="PS51257">
    <property type="entry name" value="PROKAR_LIPOPROTEIN"/>
    <property type="match status" value="1"/>
</dbReference>
<evidence type="ECO:0000256" key="2">
    <source>
        <dbReference type="SAM" id="SignalP"/>
    </source>
</evidence>
<dbReference type="Pfam" id="PF00246">
    <property type="entry name" value="Peptidase_M14"/>
    <property type="match status" value="1"/>
</dbReference>
<keyword evidence="4" id="KW-0645">Protease</keyword>
<feature type="domain" description="Peptidase M14" evidence="3">
    <location>
        <begin position="85"/>
        <end position="335"/>
    </location>
</feature>